<evidence type="ECO:0000259" key="9">
    <source>
        <dbReference type="PROSITE" id="PS50110"/>
    </source>
</evidence>
<dbReference type="EMBL" id="NPCC01000004">
    <property type="protein sequence ID" value="PAE90665.1"/>
    <property type="molecule type" value="Genomic_DNA"/>
</dbReference>
<evidence type="ECO:0000256" key="1">
    <source>
        <dbReference type="ARBA" id="ARBA00004496"/>
    </source>
</evidence>
<accession>A0A268P5S8</accession>
<evidence type="ECO:0000256" key="8">
    <source>
        <dbReference type="PROSITE-ProRule" id="PRU01091"/>
    </source>
</evidence>
<comment type="subcellular location">
    <subcellularLocation>
        <location evidence="1">Cytoplasm</location>
    </subcellularLocation>
</comment>
<dbReference type="Pfam" id="PF00072">
    <property type="entry name" value="Response_reg"/>
    <property type="match status" value="1"/>
</dbReference>
<evidence type="ECO:0000259" key="10">
    <source>
        <dbReference type="PROSITE" id="PS51755"/>
    </source>
</evidence>
<dbReference type="InterPro" id="IPR011006">
    <property type="entry name" value="CheY-like_superfamily"/>
</dbReference>
<dbReference type="PROSITE" id="PS50110">
    <property type="entry name" value="RESPONSE_REGULATORY"/>
    <property type="match status" value="1"/>
</dbReference>
<dbReference type="SMART" id="SM00862">
    <property type="entry name" value="Trans_reg_C"/>
    <property type="match status" value="1"/>
</dbReference>
<comment type="caution">
    <text evidence="11">The sequence shown here is derived from an EMBL/GenBank/DDBJ whole genome shotgun (WGS) entry which is preliminary data.</text>
</comment>
<sequence length="228" mass="26059">MAILLIEDDRSIATIVKEYLERESFKVVWQADGESGYHAFCEGAYQLVLIDLMLPKMDGFALCEKIRASSEVPIIVVSAKQTDFDKVQSFGLGADDYVTKPFSPLELTARVKAQIRRYERSYPQQEDRLQFIDVEMDITGRRVFARGEQISLTAKEFELLLFLANHPGRVFTKEELYAAVWNGDGFDSRTVTVHVKNVRHKLKDGTKHPKYIETVWGVGYKFIGLGNR</sequence>
<reference evidence="11 12" key="1">
    <citation type="submission" date="2017-07" db="EMBL/GenBank/DDBJ databases">
        <title>Isolation and whole genome analysis of endospore-forming bacteria from heroin.</title>
        <authorList>
            <person name="Kalinowski J."/>
            <person name="Ahrens B."/>
            <person name="Al-Dilaimi A."/>
            <person name="Winkler A."/>
            <person name="Wibberg D."/>
            <person name="Schleenbecker U."/>
            <person name="Ruckert C."/>
            <person name="Wolfel R."/>
            <person name="Grass G."/>
        </authorList>
    </citation>
    <scope>NUCLEOTIDE SEQUENCE [LARGE SCALE GENOMIC DNA]</scope>
    <source>
        <strain evidence="11 12">7539</strain>
    </source>
</reference>
<dbReference type="InterPro" id="IPR001789">
    <property type="entry name" value="Sig_transdc_resp-reg_receiver"/>
</dbReference>
<dbReference type="Pfam" id="PF00486">
    <property type="entry name" value="Trans_reg_C"/>
    <property type="match status" value="1"/>
</dbReference>
<dbReference type="PROSITE" id="PS51755">
    <property type="entry name" value="OMPR_PHOB"/>
    <property type="match status" value="1"/>
</dbReference>
<dbReference type="GO" id="GO:0000156">
    <property type="term" value="F:phosphorelay response regulator activity"/>
    <property type="evidence" value="ECO:0007669"/>
    <property type="project" value="TreeGrafter"/>
</dbReference>
<dbReference type="InterPro" id="IPR016032">
    <property type="entry name" value="Sig_transdc_resp-reg_C-effctor"/>
</dbReference>
<name>A0A268P5S8_SHOCL</name>
<dbReference type="InterPro" id="IPR001867">
    <property type="entry name" value="OmpR/PhoB-type_DNA-bd"/>
</dbReference>
<evidence type="ECO:0000256" key="3">
    <source>
        <dbReference type="ARBA" id="ARBA00023012"/>
    </source>
</evidence>
<gene>
    <name evidence="11" type="ORF">CHH72_01940</name>
</gene>
<protein>
    <submittedName>
        <fullName evidence="11">DNA-binding response regulator</fullName>
    </submittedName>
</protein>
<evidence type="ECO:0000313" key="11">
    <source>
        <dbReference type="EMBL" id="PAE90665.1"/>
    </source>
</evidence>
<feature type="domain" description="Response regulatory" evidence="9">
    <location>
        <begin position="2"/>
        <end position="115"/>
    </location>
</feature>
<dbReference type="Gene3D" id="3.40.50.2300">
    <property type="match status" value="1"/>
</dbReference>
<keyword evidence="3" id="KW-0902">Two-component regulatory system</keyword>
<evidence type="ECO:0000256" key="5">
    <source>
        <dbReference type="ARBA" id="ARBA00023125"/>
    </source>
</evidence>
<evidence type="ECO:0000256" key="2">
    <source>
        <dbReference type="ARBA" id="ARBA00022553"/>
    </source>
</evidence>
<dbReference type="InterPro" id="IPR039420">
    <property type="entry name" value="WalR-like"/>
</dbReference>
<dbReference type="Proteomes" id="UP000216207">
    <property type="component" value="Unassembled WGS sequence"/>
</dbReference>
<dbReference type="FunFam" id="3.40.50.2300:FF:000001">
    <property type="entry name" value="DNA-binding response regulator PhoB"/>
    <property type="match status" value="1"/>
</dbReference>
<dbReference type="GO" id="GO:0005829">
    <property type="term" value="C:cytosol"/>
    <property type="evidence" value="ECO:0007669"/>
    <property type="project" value="TreeGrafter"/>
</dbReference>
<proteinExistence type="predicted"/>
<evidence type="ECO:0000256" key="7">
    <source>
        <dbReference type="PROSITE-ProRule" id="PRU00169"/>
    </source>
</evidence>
<dbReference type="RefSeq" id="WP_095326059.1">
    <property type="nucleotide sequence ID" value="NZ_JAUPFF010000003.1"/>
</dbReference>
<dbReference type="Gene3D" id="6.10.250.690">
    <property type="match status" value="1"/>
</dbReference>
<evidence type="ECO:0000256" key="6">
    <source>
        <dbReference type="ARBA" id="ARBA00023163"/>
    </source>
</evidence>
<organism evidence="11 12">
    <name type="scientific">Shouchella clausii</name>
    <name type="common">Alkalihalobacillus clausii</name>
    <dbReference type="NCBI Taxonomy" id="79880"/>
    <lineage>
        <taxon>Bacteria</taxon>
        <taxon>Bacillati</taxon>
        <taxon>Bacillota</taxon>
        <taxon>Bacilli</taxon>
        <taxon>Bacillales</taxon>
        <taxon>Bacillaceae</taxon>
        <taxon>Shouchella</taxon>
    </lineage>
</organism>
<dbReference type="GO" id="GO:0006355">
    <property type="term" value="P:regulation of DNA-templated transcription"/>
    <property type="evidence" value="ECO:0007669"/>
    <property type="project" value="InterPro"/>
</dbReference>
<feature type="DNA-binding region" description="OmpR/PhoB-type" evidence="8">
    <location>
        <begin position="126"/>
        <end position="224"/>
    </location>
</feature>
<dbReference type="AlphaFoldDB" id="A0A268P5S8"/>
<evidence type="ECO:0000313" key="12">
    <source>
        <dbReference type="Proteomes" id="UP000216207"/>
    </source>
</evidence>
<dbReference type="CDD" id="cd00383">
    <property type="entry name" value="trans_reg_C"/>
    <property type="match status" value="1"/>
</dbReference>
<keyword evidence="4" id="KW-0805">Transcription regulation</keyword>
<dbReference type="Gene3D" id="1.10.10.10">
    <property type="entry name" value="Winged helix-like DNA-binding domain superfamily/Winged helix DNA-binding domain"/>
    <property type="match status" value="1"/>
</dbReference>
<dbReference type="PANTHER" id="PTHR48111">
    <property type="entry name" value="REGULATOR OF RPOS"/>
    <property type="match status" value="1"/>
</dbReference>
<dbReference type="SMART" id="SM00448">
    <property type="entry name" value="REC"/>
    <property type="match status" value="1"/>
</dbReference>
<dbReference type="CDD" id="cd17574">
    <property type="entry name" value="REC_OmpR"/>
    <property type="match status" value="1"/>
</dbReference>
<feature type="modified residue" description="4-aspartylphosphate" evidence="7">
    <location>
        <position position="51"/>
    </location>
</feature>
<dbReference type="FunFam" id="1.10.10.10:FF:000018">
    <property type="entry name" value="DNA-binding response regulator ResD"/>
    <property type="match status" value="1"/>
</dbReference>
<dbReference type="InterPro" id="IPR036388">
    <property type="entry name" value="WH-like_DNA-bd_sf"/>
</dbReference>
<evidence type="ECO:0000256" key="4">
    <source>
        <dbReference type="ARBA" id="ARBA00023015"/>
    </source>
</evidence>
<feature type="domain" description="OmpR/PhoB-type" evidence="10">
    <location>
        <begin position="126"/>
        <end position="224"/>
    </location>
</feature>
<keyword evidence="5 8" id="KW-0238">DNA-binding</keyword>
<dbReference type="SUPFAM" id="SSF46894">
    <property type="entry name" value="C-terminal effector domain of the bipartite response regulators"/>
    <property type="match status" value="1"/>
</dbReference>
<keyword evidence="6" id="KW-0804">Transcription</keyword>
<dbReference type="GO" id="GO:0032993">
    <property type="term" value="C:protein-DNA complex"/>
    <property type="evidence" value="ECO:0007669"/>
    <property type="project" value="TreeGrafter"/>
</dbReference>
<keyword evidence="2 7" id="KW-0597">Phosphoprotein</keyword>
<dbReference type="PANTHER" id="PTHR48111:SF26">
    <property type="entry name" value="STAGE 0 SPORULATION PROTEIN A HOMOLOG"/>
    <property type="match status" value="1"/>
</dbReference>
<dbReference type="SUPFAM" id="SSF52172">
    <property type="entry name" value="CheY-like"/>
    <property type="match status" value="1"/>
</dbReference>
<dbReference type="GO" id="GO:0000976">
    <property type="term" value="F:transcription cis-regulatory region binding"/>
    <property type="evidence" value="ECO:0007669"/>
    <property type="project" value="TreeGrafter"/>
</dbReference>